<dbReference type="SUPFAM" id="SSF47413">
    <property type="entry name" value="lambda repressor-like DNA-binding domains"/>
    <property type="match status" value="4"/>
</dbReference>
<dbReference type="PANTHER" id="PTHR46558:SF13">
    <property type="entry name" value="HTH-TYPE TRANSCRIPTIONAL REGULATOR IMMR"/>
    <property type="match status" value="1"/>
</dbReference>
<sequence length="291" mass="31882">MAERVGVTTACLLRWERRQRTPSPEAMAALASVLRLSVQQTAAFFVEGPEHPGVDDTLPGRGLRTLRRNLGVPTRRIADALGVTVRTVYHWEKGGTRLPVRLLAPLAECLGTKPDDLVEALRESTGGAPAPLRPNGELARLRQRAGYSQVQVAALLDVSRTTLRGWERGEVVPPWQAIRLMASFYRVPLAALAALAKAGTPSFLDPGTWLPGELPELLRVLRQWNGLTQAQVGEHCGTSSATVRGWERARQRPQPSQQRRLECLYHLPPDSLTHAYAASPPISGHANRDAC</sequence>
<feature type="domain" description="HTH cro/C1-type" evidence="2">
    <location>
        <begin position="138"/>
        <end position="192"/>
    </location>
</feature>
<dbReference type="Proteomes" id="UP000552097">
    <property type="component" value="Unassembled WGS sequence"/>
</dbReference>
<dbReference type="CDD" id="cd00093">
    <property type="entry name" value="HTH_XRE"/>
    <property type="match status" value="4"/>
</dbReference>
<dbReference type="EMBL" id="JACHMO010000001">
    <property type="protein sequence ID" value="MBB5801066.1"/>
    <property type="molecule type" value="Genomic_DNA"/>
</dbReference>
<keyword evidence="1" id="KW-0238">DNA-binding</keyword>
<accession>A0A7W9HFM1</accession>
<protein>
    <submittedName>
        <fullName evidence="3">Transcriptional regulator with XRE-family HTH domain</fullName>
    </submittedName>
</protein>
<dbReference type="Gene3D" id="1.10.260.40">
    <property type="entry name" value="lambda repressor-like DNA-binding domains"/>
    <property type="match status" value="4"/>
</dbReference>
<evidence type="ECO:0000313" key="3">
    <source>
        <dbReference type="EMBL" id="MBB5801066.1"/>
    </source>
</evidence>
<evidence type="ECO:0000259" key="2">
    <source>
        <dbReference type="PROSITE" id="PS50943"/>
    </source>
</evidence>
<proteinExistence type="predicted"/>
<gene>
    <name evidence="3" type="ORF">F4560_000834</name>
</gene>
<comment type="caution">
    <text evidence="3">The sequence shown here is derived from an EMBL/GenBank/DDBJ whole genome shotgun (WGS) entry which is preliminary data.</text>
</comment>
<dbReference type="PANTHER" id="PTHR46558">
    <property type="entry name" value="TRACRIPTIONAL REGULATORY PROTEIN-RELATED-RELATED"/>
    <property type="match status" value="1"/>
</dbReference>
<name>A0A7W9HFM1_9PSEU</name>
<dbReference type="InterPro" id="IPR010982">
    <property type="entry name" value="Lambda_DNA-bd_dom_sf"/>
</dbReference>
<reference evidence="3 4" key="1">
    <citation type="submission" date="2020-08" db="EMBL/GenBank/DDBJ databases">
        <title>Sequencing the genomes of 1000 actinobacteria strains.</title>
        <authorList>
            <person name="Klenk H.-P."/>
        </authorList>
    </citation>
    <scope>NUCLEOTIDE SEQUENCE [LARGE SCALE GENOMIC DNA]</scope>
    <source>
        <strain evidence="3 4">DSM 45486</strain>
    </source>
</reference>
<feature type="domain" description="HTH cro/C1-type" evidence="2">
    <location>
        <begin position="63"/>
        <end position="117"/>
    </location>
</feature>
<organism evidence="3 4">
    <name type="scientific">Saccharothrix ecbatanensis</name>
    <dbReference type="NCBI Taxonomy" id="1105145"/>
    <lineage>
        <taxon>Bacteria</taxon>
        <taxon>Bacillati</taxon>
        <taxon>Actinomycetota</taxon>
        <taxon>Actinomycetes</taxon>
        <taxon>Pseudonocardiales</taxon>
        <taxon>Pseudonocardiaceae</taxon>
        <taxon>Saccharothrix</taxon>
    </lineage>
</organism>
<dbReference type="InterPro" id="IPR001387">
    <property type="entry name" value="Cro/C1-type_HTH"/>
</dbReference>
<feature type="domain" description="HTH cro/C1-type" evidence="2">
    <location>
        <begin position="1"/>
        <end position="41"/>
    </location>
</feature>
<dbReference type="AlphaFoldDB" id="A0A7W9HFM1"/>
<evidence type="ECO:0000256" key="1">
    <source>
        <dbReference type="ARBA" id="ARBA00023125"/>
    </source>
</evidence>
<keyword evidence="4" id="KW-1185">Reference proteome</keyword>
<feature type="domain" description="HTH cro/C1-type" evidence="2">
    <location>
        <begin position="218"/>
        <end position="272"/>
    </location>
</feature>
<evidence type="ECO:0000313" key="4">
    <source>
        <dbReference type="Proteomes" id="UP000552097"/>
    </source>
</evidence>
<dbReference type="Pfam" id="PF13560">
    <property type="entry name" value="HTH_31"/>
    <property type="match status" value="3"/>
</dbReference>
<dbReference type="PROSITE" id="PS50943">
    <property type="entry name" value="HTH_CROC1"/>
    <property type="match status" value="4"/>
</dbReference>
<dbReference type="GO" id="GO:0003677">
    <property type="term" value="F:DNA binding"/>
    <property type="evidence" value="ECO:0007669"/>
    <property type="project" value="UniProtKB-KW"/>
</dbReference>
<dbReference type="SMART" id="SM00530">
    <property type="entry name" value="HTH_XRE"/>
    <property type="match status" value="4"/>
</dbReference>